<name>A0A819L913_9BILA</name>
<dbReference type="EMBL" id="CAJOAY010002492">
    <property type="protein sequence ID" value="CAF3956952.1"/>
    <property type="molecule type" value="Genomic_DNA"/>
</dbReference>
<feature type="transmembrane region" description="Helical" evidence="1">
    <location>
        <begin position="175"/>
        <end position="198"/>
    </location>
</feature>
<evidence type="ECO:0000256" key="2">
    <source>
        <dbReference type="SAM" id="SignalP"/>
    </source>
</evidence>
<evidence type="ECO:0000256" key="1">
    <source>
        <dbReference type="SAM" id="Phobius"/>
    </source>
</evidence>
<feature type="transmembrane region" description="Helical" evidence="1">
    <location>
        <begin position="62"/>
        <end position="82"/>
    </location>
</feature>
<keyword evidence="2" id="KW-0732">Signal</keyword>
<reference evidence="5" key="1">
    <citation type="submission" date="2021-02" db="EMBL/GenBank/DDBJ databases">
        <authorList>
            <person name="Nowell W R."/>
        </authorList>
    </citation>
    <scope>NUCLEOTIDE SEQUENCE</scope>
</reference>
<dbReference type="Proteomes" id="UP000663881">
    <property type="component" value="Unassembled WGS sequence"/>
</dbReference>
<keyword evidence="1" id="KW-0472">Membrane</keyword>
<accession>A0A819L913</accession>
<dbReference type="Proteomes" id="UP000663845">
    <property type="component" value="Unassembled WGS sequence"/>
</dbReference>
<dbReference type="InterPro" id="IPR014509">
    <property type="entry name" value="YjdF-like"/>
</dbReference>
<evidence type="ECO:0000313" key="5">
    <source>
        <dbReference type="EMBL" id="CAF3956952.1"/>
    </source>
</evidence>
<evidence type="ECO:0000313" key="6">
    <source>
        <dbReference type="Proteomes" id="UP000663881"/>
    </source>
</evidence>
<feature type="chain" id="PRO_5036235566" description="DUF2238 domain-containing protein" evidence="2">
    <location>
        <begin position="27"/>
        <end position="216"/>
    </location>
</feature>
<dbReference type="EMBL" id="CAJNOG010000263">
    <property type="protein sequence ID" value="CAF1127479.1"/>
    <property type="molecule type" value="Genomic_DNA"/>
</dbReference>
<dbReference type="AlphaFoldDB" id="A0A819L913"/>
<gene>
    <name evidence="3" type="ORF">JYZ213_LOCUS22829</name>
    <name evidence="5" type="ORF">OKA104_LOCUS27298</name>
    <name evidence="4" type="ORF">OXD698_LOCUS21294</name>
</gene>
<dbReference type="Proteomes" id="UP000663844">
    <property type="component" value="Unassembled WGS sequence"/>
</dbReference>
<proteinExistence type="predicted"/>
<feature type="transmembrane region" description="Helical" evidence="1">
    <location>
        <begin position="36"/>
        <end position="55"/>
    </location>
</feature>
<keyword evidence="1" id="KW-1133">Transmembrane helix</keyword>
<dbReference type="EMBL" id="CAJOAZ010001743">
    <property type="protein sequence ID" value="CAF3851335.1"/>
    <property type="molecule type" value="Genomic_DNA"/>
</dbReference>
<evidence type="ECO:0000313" key="4">
    <source>
        <dbReference type="EMBL" id="CAF3851335.1"/>
    </source>
</evidence>
<evidence type="ECO:0008006" key="7">
    <source>
        <dbReference type="Google" id="ProtNLM"/>
    </source>
</evidence>
<keyword evidence="1" id="KW-0812">Transmembrane</keyword>
<dbReference type="InterPro" id="IPR058534">
    <property type="entry name" value="YjdF"/>
</dbReference>
<feature type="transmembrane region" description="Helical" evidence="1">
    <location>
        <begin position="135"/>
        <end position="155"/>
    </location>
</feature>
<comment type="caution">
    <text evidence="5">The sequence shown here is derived from an EMBL/GenBank/DDBJ whole genome shotgun (WGS) entry which is preliminary data.</text>
</comment>
<dbReference type="Pfam" id="PF09997">
    <property type="entry name" value="DUF2238"/>
    <property type="match status" value="1"/>
</dbReference>
<feature type="transmembrane region" description="Helical" evidence="1">
    <location>
        <begin position="105"/>
        <end position="123"/>
    </location>
</feature>
<sequence length="216" mass="24806">MNWLPPASRRLALTLLLIFSVVLVRSAIKPYDSFVWLLEVLPAIVGIFVMILVSPNFRFTNLVTILVFIHCLILTVGAHYTYAEVPLFHKLREIFHMKRNNYDKVGHFAQGFIPVLIVREVIIRLRILSPNISKYWLPYICVSVTLSYSAIYELIEWAVAELTGESADAFLGTQGYIWDTQSDMFCCLIGSILSLVLLTNLHDKSLRRVEQMEKKN</sequence>
<dbReference type="PIRSF" id="PIRSF020606">
    <property type="entry name" value="UCP020606"/>
    <property type="match status" value="1"/>
</dbReference>
<protein>
    <recommendedName>
        <fullName evidence="7">DUF2238 domain-containing protein</fullName>
    </recommendedName>
</protein>
<feature type="signal peptide" evidence="2">
    <location>
        <begin position="1"/>
        <end position="26"/>
    </location>
</feature>
<organism evidence="5 6">
    <name type="scientific">Adineta steineri</name>
    <dbReference type="NCBI Taxonomy" id="433720"/>
    <lineage>
        <taxon>Eukaryota</taxon>
        <taxon>Metazoa</taxon>
        <taxon>Spiralia</taxon>
        <taxon>Gnathifera</taxon>
        <taxon>Rotifera</taxon>
        <taxon>Eurotatoria</taxon>
        <taxon>Bdelloidea</taxon>
        <taxon>Adinetida</taxon>
        <taxon>Adinetidae</taxon>
        <taxon>Adineta</taxon>
    </lineage>
</organism>
<evidence type="ECO:0000313" key="3">
    <source>
        <dbReference type="EMBL" id="CAF1127479.1"/>
    </source>
</evidence>